<dbReference type="InterPro" id="IPR052776">
    <property type="entry name" value="Chloro_ReproSupport/MetalTrans"/>
</dbReference>
<keyword evidence="1" id="KW-1133">Transmembrane helix</keyword>
<feature type="transmembrane region" description="Helical" evidence="1">
    <location>
        <begin position="147"/>
        <end position="168"/>
    </location>
</feature>
<dbReference type="PANTHER" id="PTHR33876:SF4">
    <property type="entry name" value="CHLOROPLAST PROTEIN FOR GROWTH AND FERTILITY 2"/>
    <property type="match status" value="1"/>
</dbReference>
<dbReference type="InterPro" id="IPR039447">
    <property type="entry name" value="UreH-like_TM_dom"/>
</dbReference>
<feature type="domain" description="Urease accessory protein UreH-like transmembrane" evidence="2">
    <location>
        <begin position="30"/>
        <end position="229"/>
    </location>
</feature>
<evidence type="ECO:0000313" key="3">
    <source>
        <dbReference type="EMBL" id="OXA93595.1"/>
    </source>
</evidence>
<name>A0ABX4CG70_FLAHY</name>
<reference evidence="3 4" key="1">
    <citation type="submission" date="2016-11" db="EMBL/GenBank/DDBJ databases">
        <title>Whole genomes of Flavobacteriaceae.</title>
        <authorList>
            <person name="Stine C."/>
            <person name="Li C."/>
            <person name="Tadesse D."/>
        </authorList>
    </citation>
    <scope>NUCLEOTIDE SEQUENCE [LARGE SCALE GENOMIC DNA]</scope>
    <source>
        <strain evidence="3 4">ATCC 29551</strain>
    </source>
</reference>
<feature type="transmembrane region" description="Helical" evidence="1">
    <location>
        <begin position="213"/>
        <end position="234"/>
    </location>
</feature>
<feature type="transmembrane region" description="Helical" evidence="1">
    <location>
        <begin position="41"/>
        <end position="64"/>
    </location>
</feature>
<dbReference type="Pfam" id="PF13386">
    <property type="entry name" value="DsbD_2"/>
    <property type="match status" value="1"/>
</dbReference>
<dbReference type="PANTHER" id="PTHR33876">
    <property type="entry name" value="UNNAMED PRODUCT"/>
    <property type="match status" value="1"/>
</dbReference>
<dbReference type="Proteomes" id="UP000198424">
    <property type="component" value="Unassembled WGS sequence"/>
</dbReference>
<dbReference type="EMBL" id="MUGY01000013">
    <property type="protein sequence ID" value="OXA93595.1"/>
    <property type="molecule type" value="Genomic_DNA"/>
</dbReference>
<keyword evidence="4" id="KW-1185">Reference proteome</keyword>
<feature type="transmembrane region" description="Helical" evidence="1">
    <location>
        <begin position="180"/>
        <end position="201"/>
    </location>
</feature>
<protein>
    <recommendedName>
        <fullName evidence="2">Urease accessory protein UreH-like transmembrane domain-containing protein</fullName>
    </recommendedName>
</protein>
<dbReference type="RefSeq" id="WP_051885531.1">
    <property type="nucleotide sequence ID" value="NZ_JBEWQG010000002.1"/>
</dbReference>
<comment type="caution">
    <text evidence="3">The sequence shown here is derived from an EMBL/GenBank/DDBJ whole genome shotgun (WGS) entry which is preliminary data.</text>
</comment>
<accession>A0ABX4CG70</accession>
<keyword evidence="1" id="KW-0472">Membrane</keyword>
<keyword evidence="1" id="KW-0812">Transmembrane</keyword>
<evidence type="ECO:0000259" key="2">
    <source>
        <dbReference type="Pfam" id="PF13386"/>
    </source>
</evidence>
<organism evidence="3 4">
    <name type="scientific">Flavobacterium hydatis</name>
    <name type="common">Cytophaga aquatilis</name>
    <dbReference type="NCBI Taxonomy" id="991"/>
    <lineage>
        <taxon>Bacteria</taxon>
        <taxon>Pseudomonadati</taxon>
        <taxon>Bacteroidota</taxon>
        <taxon>Flavobacteriia</taxon>
        <taxon>Flavobacteriales</taxon>
        <taxon>Flavobacteriaceae</taxon>
        <taxon>Flavobacterium</taxon>
    </lineage>
</organism>
<evidence type="ECO:0000256" key="1">
    <source>
        <dbReference type="SAM" id="Phobius"/>
    </source>
</evidence>
<gene>
    <name evidence="3" type="ORF">B0A62_12635</name>
</gene>
<proteinExistence type="predicted"/>
<feature type="transmembrane region" description="Helical" evidence="1">
    <location>
        <begin position="70"/>
        <end position="91"/>
    </location>
</feature>
<sequence length="239" mass="26400">MIGIVITLYAGLEHALEMDHLLAVNSLVTNRNSIKQASKDGIYWGIGHTFTIFVIGIIMIGFKVAIKESIFSYLEGAVGLMLIVLGIFRLFKLFKKNTHTHTYSHSHEHTHSNGVTHTHFHSHTYTHSHPIDLFQHEHPNDTKGYKAAFGVGLIHGLAGSGALVVLVISQMKTVLEGLMYILIFGLGSIFGMFLASGLFSIPFTKNILKSQKLQYALIIISSLLCITYGAKVAYENFLG</sequence>
<evidence type="ECO:0000313" key="4">
    <source>
        <dbReference type="Proteomes" id="UP000198424"/>
    </source>
</evidence>